<dbReference type="Ensembl" id="ENSSPUT00000015759.1">
    <property type="protein sequence ID" value="ENSSPUP00000014770.1"/>
    <property type="gene ID" value="ENSSPUG00000011406.1"/>
</dbReference>
<feature type="region of interest" description="Disordered" evidence="1">
    <location>
        <begin position="94"/>
        <end position="117"/>
    </location>
</feature>
<protein>
    <submittedName>
        <fullName evidence="2">Uncharacterized protein</fullName>
    </submittedName>
</protein>
<dbReference type="AlphaFoldDB" id="A0A8D0GWE3"/>
<sequence>MPSDFLSPFVELDDALCKTFLNLRVDDDRSPARKAPPGYQRTFSACPVISSGSCFSSSEHLEDVAAADPLWPPHGHWRPDAELPHTSLQRIPFQGDRSVSMIEDGRGAGGEGKAPSSRYKTELCRTFEESGTCKSDSIQIGS</sequence>
<reference evidence="2" key="2">
    <citation type="submission" date="2025-09" db="UniProtKB">
        <authorList>
            <consortium name="Ensembl"/>
        </authorList>
    </citation>
    <scope>IDENTIFICATION</scope>
</reference>
<name>A0A8D0GWE3_SPHPU</name>
<dbReference type="Gene3D" id="4.10.1000.10">
    <property type="entry name" value="Zinc finger, CCCH-type"/>
    <property type="match status" value="1"/>
</dbReference>
<dbReference type="Proteomes" id="UP000694392">
    <property type="component" value="Unplaced"/>
</dbReference>
<proteinExistence type="predicted"/>
<organism evidence="2 3">
    <name type="scientific">Sphenodon punctatus</name>
    <name type="common">Tuatara</name>
    <name type="synonym">Hatteria punctata</name>
    <dbReference type="NCBI Taxonomy" id="8508"/>
    <lineage>
        <taxon>Eukaryota</taxon>
        <taxon>Metazoa</taxon>
        <taxon>Chordata</taxon>
        <taxon>Craniata</taxon>
        <taxon>Vertebrata</taxon>
        <taxon>Euteleostomi</taxon>
        <taxon>Lepidosauria</taxon>
        <taxon>Sphenodontia</taxon>
        <taxon>Sphenodontidae</taxon>
        <taxon>Sphenodon</taxon>
    </lineage>
</organism>
<keyword evidence="3" id="KW-1185">Reference proteome</keyword>
<reference evidence="2" key="1">
    <citation type="submission" date="2025-08" db="UniProtKB">
        <authorList>
            <consortium name="Ensembl"/>
        </authorList>
    </citation>
    <scope>IDENTIFICATION</scope>
</reference>
<evidence type="ECO:0000313" key="3">
    <source>
        <dbReference type="Proteomes" id="UP000694392"/>
    </source>
</evidence>
<evidence type="ECO:0000313" key="2">
    <source>
        <dbReference type="Ensembl" id="ENSSPUP00000014770.1"/>
    </source>
</evidence>
<evidence type="ECO:0000256" key="1">
    <source>
        <dbReference type="SAM" id="MobiDB-lite"/>
    </source>
</evidence>
<accession>A0A8D0GWE3</accession>